<proteinExistence type="predicted"/>
<sequence length="147" mass="16030">MVWLRSGWDFGRSLRIFQLEPVLIRGARGENHEPAERCVERLPGGADARRGVGGSILATLGVDSVGRPHRKKKRKATDESPSGTEGSLIKPEVAEQPRVTSLGRACLRFRYTSWQRPLVIELGDTVATGPPRDGGYSSNGPALGREQ</sequence>
<keyword evidence="4" id="KW-1185">Reference proteome</keyword>
<reference evidence="2 4" key="1">
    <citation type="submission" date="2008-03" db="EMBL/GenBank/DDBJ databases">
        <title>Annotation of Ixodes scapularis.</title>
        <authorList>
            <consortium name="Ixodes scapularis Genome Project Consortium"/>
            <person name="Caler E."/>
            <person name="Hannick L.I."/>
            <person name="Bidwell S."/>
            <person name="Joardar V."/>
            <person name="Thiagarajan M."/>
            <person name="Amedeo P."/>
            <person name="Galinsky K.J."/>
            <person name="Schobel S."/>
            <person name="Inman J."/>
            <person name="Hostetler J."/>
            <person name="Miller J."/>
            <person name="Hammond M."/>
            <person name="Megy K."/>
            <person name="Lawson D."/>
            <person name="Kodira C."/>
            <person name="Sutton G."/>
            <person name="Meyer J."/>
            <person name="Hill C.A."/>
            <person name="Birren B."/>
            <person name="Nene V."/>
            <person name="Collins F."/>
            <person name="Alarcon-Chaidez F."/>
            <person name="Wikel S."/>
            <person name="Strausberg R."/>
        </authorList>
    </citation>
    <scope>NUCLEOTIDE SEQUENCE [LARGE SCALE GENOMIC DNA]</scope>
    <source>
        <strain evidence="4">Wikel</strain>
        <strain evidence="2">Wikel colony</strain>
    </source>
</reference>
<dbReference type="VEuPathDB" id="VectorBase:ISCI010992"/>
<accession>B7Q7I6</accession>
<dbReference type="HOGENOM" id="CLU_1770133_0_0_1"/>
<dbReference type="EMBL" id="DS875600">
    <property type="protein sequence ID" value="EEC14808.1"/>
    <property type="molecule type" value="Genomic_DNA"/>
</dbReference>
<reference evidence="3" key="2">
    <citation type="submission" date="2020-05" db="UniProtKB">
        <authorList>
            <consortium name="EnsemblMetazoa"/>
        </authorList>
    </citation>
    <scope>IDENTIFICATION</scope>
    <source>
        <strain evidence="3">wikel</strain>
    </source>
</reference>
<evidence type="ECO:0000256" key="1">
    <source>
        <dbReference type="SAM" id="MobiDB-lite"/>
    </source>
</evidence>
<evidence type="ECO:0000313" key="4">
    <source>
        <dbReference type="Proteomes" id="UP000001555"/>
    </source>
</evidence>
<protein>
    <submittedName>
        <fullName evidence="2 3">Uncharacterized protein</fullName>
    </submittedName>
</protein>
<dbReference type="EnsemblMetazoa" id="ISCW010992-RA">
    <property type="protein sequence ID" value="ISCW010992-PA"/>
    <property type="gene ID" value="ISCW010992"/>
</dbReference>
<dbReference type="PaxDb" id="6945-B7Q7I6"/>
<evidence type="ECO:0000313" key="2">
    <source>
        <dbReference type="EMBL" id="EEC14808.1"/>
    </source>
</evidence>
<feature type="region of interest" description="Disordered" evidence="1">
    <location>
        <begin position="62"/>
        <end position="94"/>
    </location>
</feature>
<evidence type="ECO:0000313" key="3">
    <source>
        <dbReference type="EnsemblMetazoa" id="ISCW010992-PA"/>
    </source>
</evidence>
<dbReference type="VEuPathDB" id="VectorBase:ISCW010992"/>
<gene>
    <name evidence="2" type="ORF">IscW_ISCW010992</name>
</gene>
<dbReference type="Proteomes" id="UP000001555">
    <property type="component" value="Unassembled WGS sequence"/>
</dbReference>
<name>B7Q7I6_IXOSC</name>
<feature type="region of interest" description="Disordered" evidence="1">
    <location>
        <begin position="123"/>
        <end position="147"/>
    </location>
</feature>
<organism>
    <name type="scientific">Ixodes scapularis</name>
    <name type="common">Black-legged tick</name>
    <name type="synonym">Deer tick</name>
    <dbReference type="NCBI Taxonomy" id="6945"/>
    <lineage>
        <taxon>Eukaryota</taxon>
        <taxon>Metazoa</taxon>
        <taxon>Ecdysozoa</taxon>
        <taxon>Arthropoda</taxon>
        <taxon>Chelicerata</taxon>
        <taxon>Arachnida</taxon>
        <taxon>Acari</taxon>
        <taxon>Parasitiformes</taxon>
        <taxon>Ixodida</taxon>
        <taxon>Ixodoidea</taxon>
        <taxon>Ixodidae</taxon>
        <taxon>Ixodinae</taxon>
        <taxon>Ixodes</taxon>
    </lineage>
</organism>
<dbReference type="EMBL" id="ABJB010656194">
    <property type="status" value="NOT_ANNOTATED_CDS"/>
    <property type="molecule type" value="Genomic_DNA"/>
</dbReference>
<dbReference type="AlphaFoldDB" id="B7Q7I6"/>
<dbReference type="InParanoid" id="B7Q7I6"/>